<evidence type="ECO:0000256" key="3">
    <source>
        <dbReference type="PIRSR" id="PIRSR000705-3"/>
    </source>
</evidence>
<evidence type="ECO:0000256" key="1">
    <source>
        <dbReference type="PIRSR" id="PIRSR000705-1"/>
    </source>
</evidence>
<dbReference type="GO" id="GO:0005524">
    <property type="term" value="F:ATP binding"/>
    <property type="evidence" value="ECO:0007669"/>
    <property type="project" value="UniProtKB-KW"/>
</dbReference>
<dbReference type="GO" id="GO:0019136">
    <property type="term" value="F:deoxynucleoside kinase activity"/>
    <property type="evidence" value="ECO:0007669"/>
    <property type="project" value="InterPro"/>
</dbReference>
<feature type="domain" description="Deoxynucleoside kinase" evidence="4">
    <location>
        <begin position="6"/>
        <end position="201"/>
    </location>
</feature>
<gene>
    <name evidence="5" type="ORF">ADN00_11590</name>
</gene>
<keyword evidence="5" id="KW-0418">Kinase</keyword>
<proteinExistence type="predicted"/>
<feature type="binding site" evidence="3">
    <location>
        <begin position="139"/>
        <end position="143"/>
    </location>
    <ligand>
        <name>ATP</name>
        <dbReference type="ChEBI" id="CHEBI:30616"/>
    </ligand>
</feature>
<evidence type="ECO:0000256" key="2">
    <source>
        <dbReference type="PIRSR" id="PIRSR000705-2"/>
    </source>
</evidence>
<reference evidence="5 6" key="1">
    <citation type="submission" date="2015-07" db="EMBL/GenBank/DDBJ databases">
        <title>Genome sequence of Ornatilinea apprima DSM 23815.</title>
        <authorList>
            <person name="Hemp J."/>
            <person name="Ward L.M."/>
            <person name="Pace L.A."/>
            <person name="Fischer W.W."/>
        </authorList>
    </citation>
    <scope>NUCLEOTIDE SEQUENCE [LARGE SCALE GENOMIC DNA]</scope>
    <source>
        <strain evidence="5 6">P3M-1</strain>
    </source>
</reference>
<dbReference type="OrthoDB" id="9776634at2"/>
<dbReference type="PIRSF" id="PIRSF000705">
    <property type="entry name" value="DNK"/>
    <property type="match status" value="1"/>
</dbReference>
<dbReference type="PANTHER" id="PTHR10513">
    <property type="entry name" value="DEOXYNUCLEOSIDE KINASE"/>
    <property type="match status" value="1"/>
</dbReference>
<dbReference type="PATRIC" id="fig|1134406.4.peg.3793"/>
<dbReference type="PANTHER" id="PTHR10513:SF35">
    <property type="entry name" value="DEOXYADENOSINE KINASE"/>
    <property type="match status" value="1"/>
</dbReference>
<dbReference type="InterPro" id="IPR027417">
    <property type="entry name" value="P-loop_NTPase"/>
</dbReference>
<dbReference type="STRING" id="1134406.ADN00_11590"/>
<protein>
    <submittedName>
        <fullName evidence="5">Deoxynucleoside kinase</fullName>
    </submittedName>
</protein>
<feature type="binding site" evidence="2">
    <location>
        <position position="82"/>
    </location>
    <ligand>
        <name>substrate</name>
    </ligand>
</feature>
<feature type="binding site" evidence="3">
    <location>
        <begin position="10"/>
        <end position="18"/>
    </location>
    <ligand>
        <name>ATP</name>
        <dbReference type="ChEBI" id="CHEBI:30616"/>
    </ligand>
</feature>
<feature type="binding site" evidence="2">
    <location>
        <position position="46"/>
    </location>
    <ligand>
        <name>substrate</name>
    </ligand>
</feature>
<dbReference type="GO" id="GO:0005737">
    <property type="term" value="C:cytoplasm"/>
    <property type="evidence" value="ECO:0007669"/>
    <property type="project" value="TreeGrafter"/>
</dbReference>
<dbReference type="EMBL" id="LGCL01000026">
    <property type="protein sequence ID" value="KPL76000.1"/>
    <property type="molecule type" value="Genomic_DNA"/>
</dbReference>
<sequence length="216" mass="25175">MAKKLILVAGNIGSGKTSLTERIGERLGWRTAYESVADNPYLSHFYADMRQWSFHLQVFFLGHRAKQHLELWQDPRSAIIDRSIYEDAYIFARALHHMGNLNEIDYQSYRSVFDLVVRSLPAPSLLVYLKAPVPILMERIHRRARNMETGISQDYLSLLESYYDDWLTNFDLCPVLTIRTDDLDFVNQPKHLDIVVERIQEKLSGKEEIIFPKTAD</sequence>
<dbReference type="Proteomes" id="UP000050417">
    <property type="component" value="Unassembled WGS sequence"/>
</dbReference>
<dbReference type="Pfam" id="PF01712">
    <property type="entry name" value="dNK"/>
    <property type="match status" value="1"/>
</dbReference>
<comment type="caution">
    <text evidence="5">The sequence shown here is derived from an EMBL/GenBank/DDBJ whole genome shotgun (WGS) entry which is preliminary data.</text>
</comment>
<feature type="binding site" evidence="2">
    <location>
        <position position="34"/>
    </location>
    <ligand>
        <name>substrate</name>
    </ligand>
</feature>
<feature type="binding site" evidence="2">
    <location>
        <position position="87"/>
    </location>
    <ligand>
        <name>substrate</name>
    </ligand>
</feature>
<feature type="binding site" evidence="2">
    <location>
        <position position="57"/>
    </location>
    <ligand>
        <name>substrate</name>
    </ligand>
</feature>
<evidence type="ECO:0000313" key="6">
    <source>
        <dbReference type="Proteomes" id="UP000050417"/>
    </source>
</evidence>
<name>A0A0P6X3U1_9CHLR</name>
<dbReference type="RefSeq" id="WP_075063179.1">
    <property type="nucleotide sequence ID" value="NZ_LGCL01000026.1"/>
</dbReference>
<accession>A0A0P6X3U1</accession>
<dbReference type="Gene3D" id="3.40.50.300">
    <property type="entry name" value="P-loop containing nucleotide triphosphate hydrolases"/>
    <property type="match status" value="1"/>
</dbReference>
<dbReference type="SUPFAM" id="SSF52540">
    <property type="entry name" value="P-loop containing nucleoside triphosphate hydrolases"/>
    <property type="match status" value="1"/>
</dbReference>
<evidence type="ECO:0000313" key="5">
    <source>
        <dbReference type="EMBL" id="KPL76000.1"/>
    </source>
</evidence>
<feature type="binding site" evidence="3">
    <location>
        <begin position="183"/>
        <end position="185"/>
    </location>
    <ligand>
        <name>ATP</name>
        <dbReference type="ChEBI" id="CHEBI:30616"/>
    </ligand>
</feature>
<dbReference type="InterPro" id="IPR031314">
    <property type="entry name" value="DNK_dom"/>
</dbReference>
<keyword evidence="5" id="KW-0808">Transferase</keyword>
<keyword evidence="6" id="KW-1185">Reference proteome</keyword>
<dbReference type="AlphaFoldDB" id="A0A0P6X3U1"/>
<dbReference type="CDD" id="cd01673">
    <property type="entry name" value="dNK"/>
    <property type="match status" value="1"/>
</dbReference>
<feature type="active site" description="Proton acceptor" evidence="1">
    <location>
        <position position="81"/>
    </location>
</feature>
<keyword evidence="3" id="KW-0547">Nucleotide-binding</keyword>
<dbReference type="InterPro" id="IPR002624">
    <property type="entry name" value="DCK/DGK"/>
</dbReference>
<feature type="binding site" evidence="2">
    <location>
        <position position="148"/>
    </location>
    <ligand>
        <name>substrate</name>
    </ligand>
</feature>
<dbReference type="InterPro" id="IPR050566">
    <property type="entry name" value="Deoxyribonucleoside_kinase"/>
</dbReference>
<keyword evidence="3" id="KW-0067">ATP-binding</keyword>
<organism evidence="5 6">
    <name type="scientific">Ornatilinea apprima</name>
    <dbReference type="NCBI Taxonomy" id="1134406"/>
    <lineage>
        <taxon>Bacteria</taxon>
        <taxon>Bacillati</taxon>
        <taxon>Chloroflexota</taxon>
        <taxon>Anaerolineae</taxon>
        <taxon>Anaerolineales</taxon>
        <taxon>Anaerolineaceae</taxon>
        <taxon>Ornatilinea</taxon>
    </lineage>
</organism>
<evidence type="ECO:0000259" key="4">
    <source>
        <dbReference type="Pfam" id="PF01712"/>
    </source>
</evidence>